<evidence type="ECO:0000256" key="3">
    <source>
        <dbReference type="ARBA" id="ARBA00022692"/>
    </source>
</evidence>
<accession>A0A7C1K516</accession>
<evidence type="ECO:0000256" key="5">
    <source>
        <dbReference type="ARBA" id="ARBA00022989"/>
    </source>
</evidence>
<dbReference type="AlphaFoldDB" id="A0A7C1K516"/>
<keyword evidence="9" id="KW-0676">Redox-active center</keyword>
<dbReference type="InterPro" id="IPR012932">
    <property type="entry name" value="VKOR"/>
</dbReference>
<gene>
    <name evidence="11" type="ORF">ENP47_12745</name>
</gene>
<dbReference type="InterPro" id="IPR044698">
    <property type="entry name" value="VKOR/LTO1"/>
</dbReference>
<dbReference type="PANTHER" id="PTHR34573:SF1">
    <property type="entry name" value="VITAMIN K EPOXIDE REDUCTASE DOMAIN-CONTAINING PROTEIN"/>
    <property type="match status" value="1"/>
</dbReference>
<evidence type="ECO:0000256" key="6">
    <source>
        <dbReference type="ARBA" id="ARBA00023002"/>
    </source>
</evidence>
<dbReference type="InterPro" id="IPR038354">
    <property type="entry name" value="VKOR_sf"/>
</dbReference>
<evidence type="ECO:0000256" key="7">
    <source>
        <dbReference type="ARBA" id="ARBA00023136"/>
    </source>
</evidence>
<dbReference type="GO" id="GO:0016491">
    <property type="term" value="F:oxidoreductase activity"/>
    <property type="evidence" value="ECO:0007669"/>
    <property type="project" value="UniProtKB-KW"/>
</dbReference>
<evidence type="ECO:0000313" key="11">
    <source>
        <dbReference type="EMBL" id="HEF66446.1"/>
    </source>
</evidence>
<organism evidence="11">
    <name type="scientific">Thermomicrobium roseum</name>
    <dbReference type="NCBI Taxonomy" id="500"/>
    <lineage>
        <taxon>Bacteria</taxon>
        <taxon>Pseudomonadati</taxon>
        <taxon>Thermomicrobiota</taxon>
        <taxon>Thermomicrobia</taxon>
        <taxon>Thermomicrobiales</taxon>
        <taxon>Thermomicrobiaceae</taxon>
        <taxon>Thermomicrobium</taxon>
    </lineage>
</organism>
<dbReference type="GO" id="GO:0048038">
    <property type="term" value="F:quinone binding"/>
    <property type="evidence" value="ECO:0007669"/>
    <property type="project" value="UniProtKB-KW"/>
</dbReference>
<comment type="subcellular location">
    <subcellularLocation>
        <location evidence="1">Membrane</location>
        <topology evidence="1">Multi-pass membrane protein</topology>
    </subcellularLocation>
</comment>
<comment type="caution">
    <text evidence="11">The sequence shown here is derived from an EMBL/GenBank/DDBJ whole genome shotgun (WGS) entry which is preliminary data.</text>
</comment>
<dbReference type="Gene3D" id="1.20.1440.130">
    <property type="entry name" value="VKOR domain"/>
    <property type="match status" value="1"/>
</dbReference>
<keyword evidence="8" id="KW-1015">Disulfide bond</keyword>
<protein>
    <submittedName>
        <fullName evidence="11">Vitamin K epoxide reductase family protein</fullName>
    </submittedName>
</protein>
<evidence type="ECO:0000256" key="8">
    <source>
        <dbReference type="ARBA" id="ARBA00023157"/>
    </source>
</evidence>
<comment type="similarity">
    <text evidence="2">Belongs to the VKOR family.</text>
</comment>
<evidence type="ECO:0000256" key="4">
    <source>
        <dbReference type="ARBA" id="ARBA00022719"/>
    </source>
</evidence>
<dbReference type="PANTHER" id="PTHR34573">
    <property type="entry name" value="VKC DOMAIN-CONTAINING PROTEIN"/>
    <property type="match status" value="1"/>
</dbReference>
<keyword evidence="5" id="KW-1133">Transmembrane helix</keyword>
<keyword evidence="3" id="KW-0812">Transmembrane</keyword>
<dbReference type="CDD" id="cd12916">
    <property type="entry name" value="VKOR_1"/>
    <property type="match status" value="1"/>
</dbReference>
<evidence type="ECO:0000259" key="10">
    <source>
        <dbReference type="SMART" id="SM00756"/>
    </source>
</evidence>
<evidence type="ECO:0000256" key="1">
    <source>
        <dbReference type="ARBA" id="ARBA00004141"/>
    </source>
</evidence>
<keyword evidence="6" id="KW-0560">Oxidoreductase</keyword>
<reference evidence="11" key="1">
    <citation type="journal article" date="2020" name="mSystems">
        <title>Genome- and Community-Level Interaction Insights into Carbon Utilization and Element Cycling Functions of Hydrothermarchaeota in Hydrothermal Sediment.</title>
        <authorList>
            <person name="Zhou Z."/>
            <person name="Liu Y."/>
            <person name="Xu W."/>
            <person name="Pan J."/>
            <person name="Luo Z.H."/>
            <person name="Li M."/>
        </authorList>
    </citation>
    <scope>NUCLEOTIDE SEQUENCE [LARGE SCALE GENOMIC DNA]</scope>
    <source>
        <strain evidence="11">SpSt-222</strain>
    </source>
</reference>
<proteinExistence type="inferred from homology"/>
<keyword evidence="7" id="KW-0472">Membrane</keyword>
<feature type="domain" description="Vitamin K epoxide reductase" evidence="10">
    <location>
        <begin position="5"/>
        <end position="137"/>
    </location>
</feature>
<name>A0A7C1K516_THERO</name>
<evidence type="ECO:0000256" key="9">
    <source>
        <dbReference type="ARBA" id="ARBA00023284"/>
    </source>
</evidence>
<dbReference type="EMBL" id="DSJL01000011">
    <property type="protein sequence ID" value="HEF66446.1"/>
    <property type="molecule type" value="Genomic_DNA"/>
</dbReference>
<sequence length="164" mass="17831">MNRLPRWSLASTALAFAGVGVAGYLTLVAFDQSLLVCGLGDCSTVQNSPYAKIAGVPIALLGLLMYLALFALSLARWRWWQKADVLTSANAGIALAGTLYSAYLTYLELFVIHAICQWCVTSALIVTGLMLVEFWGLRQLLRPAPLSEPVTPPPKRGRRQQPVP</sequence>
<dbReference type="SMART" id="SM00756">
    <property type="entry name" value="VKc"/>
    <property type="match status" value="1"/>
</dbReference>
<dbReference type="Pfam" id="PF07884">
    <property type="entry name" value="VKOR"/>
    <property type="match status" value="1"/>
</dbReference>
<dbReference type="GO" id="GO:0016020">
    <property type="term" value="C:membrane"/>
    <property type="evidence" value="ECO:0007669"/>
    <property type="project" value="UniProtKB-SubCell"/>
</dbReference>
<evidence type="ECO:0000256" key="2">
    <source>
        <dbReference type="ARBA" id="ARBA00006214"/>
    </source>
</evidence>
<keyword evidence="4" id="KW-0874">Quinone</keyword>